<reference evidence="3" key="1">
    <citation type="submission" date="2017-09" db="EMBL/GenBank/DDBJ databases">
        <title>Depth-based differentiation of microbial function through sediment-hosted aquifers and enrichment of novel symbionts in the deep terrestrial subsurface.</title>
        <authorList>
            <person name="Probst A.J."/>
            <person name="Ladd B."/>
            <person name="Jarett J.K."/>
            <person name="Geller-Mcgrath D.E."/>
            <person name="Sieber C.M.K."/>
            <person name="Emerson J.B."/>
            <person name="Anantharaman K."/>
            <person name="Thomas B.C."/>
            <person name="Malmstrom R."/>
            <person name="Stieglmeier M."/>
            <person name="Klingl A."/>
            <person name="Woyke T."/>
            <person name="Ryan C.M."/>
            <person name="Banfield J.F."/>
        </authorList>
    </citation>
    <scope>NUCLEOTIDE SEQUENCE [LARGE SCALE GENOMIC DNA]</scope>
</reference>
<feature type="region of interest" description="Disordered" evidence="1">
    <location>
        <begin position="45"/>
        <end position="65"/>
    </location>
</feature>
<comment type="caution">
    <text evidence="2">The sequence shown here is derived from an EMBL/GenBank/DDBJ whole genome shotgun (WGS) entry which is preliminary data.</text>
</comment>
<name>A0A2M7XCX7_9BACT</name>
<gene>
    <name evidence="2" type="ORF">CO174_02635</name>
</gene>
<accession>A0A2M7XCX7</accession>
<dbReference type="EMBL" id="PFWU01000030">
    <property type="protein sequence ID" value="PJA45576.1"/>
    <property type="molecule type" value="Genomic_DNA"/>
</dbReference>
<protein>
    <submittedName>
        <fullName evidence="2">Uncharacterized protein</fullName>
    </submittedName>
</protein>
<evidence type="ECO:0000256" key="1">
    <source>
        <dbReference type="SAM" id="MobiDB-lite"/>
    </source>
</evidence>
<dbReference type="AlphaFoldDB" id="A0A2M7XCX7"/>
<sequence length="65" mass="7206">MSDQRRQPQHLGDLISVCFAHFMDLYNDADLASVATAAVINDILQRQSDAPVPHPKSNGKDADWN</sequence>
<dbReference type="Proteomes" id="UP000229385">
    <property type="component" value="Unassembled WGS sequence"/>
</dbReference>
<evidence type="ECO:0000313" key="3">
    <source>
        <dbReference type="Proteomes" id="UP000229385"/>
    </source>
</evidence>
<organism evidence="2 3">
    <name type="scientific">Candidatus Uhrbacteria bacterium CG_4_9_14_3_um_filter_50_9</name>
    <dbReference type="NCBI Taxonomy" id="1975035"/>
    <lineage>
        <taxon>Bacteria</taxon>
        <taxon>Candidatus Uhriibacteriota</taxon>
    </lineage>
</organism>
<proteinExistence type="predicted"/>
<evidence type="ECO:0000313" key="2">
    <source>
        <dbReference type="EMBL" id="PJA45576.1"/>
    </source>
</evidence>